<organism evidence="6 7">
    <name type="scientific">Sporisorium scitamineum</name>
    <dbReference type="NCBI Taxonomy" id="49012"/>
    <lineage>
        <taxon>Eukaryota</taxon>
        <taxon>Fungi</taxon>
        <taxon>Dikarya</taxon>
        <taxon>Basidiomycota</taxon>
        <taxon>Ustilaginomycotina</taxon>
        <taxon>Ustilaginomycetes</taxon>
        <taxon>Ustilaginales</taxon>
        <taxon>Ustilaginaceae</taxon>
        <taxon>Sporisorium</taxon>
    </lineage>
</organism>
<feature type="compositionally biased region" description="Polar residues" evidence="3">
    <location>
        <begin position="88"/>
        <end position="109"/>
    </location>
</feature>
<proteinExistence type="predicted"/>
<reference evidence="5" key="1">
    <citation type="submission" date="2014-06" db="EMBL/GenBank/DDBJ databases">
        <authorList>
            <person name="Ju J."/>
            <person name="Zhang J."/>
        </authorList>
    </citation>
    <scope>NUCLEOTIDE SEQUENCE</scope>
    <source>
        <strain evidence="5">SscI8</strain>
    </source>
</reference>
<dbReference type="Gene3D" id="4.10.240.10">
    <property type="entry name" value="Zn(2)-C6 fungal-type DNA-binding domain"/>
    <property type="match status" value="1"/>
</dbReference>
<dbReference type="EMBL" id="CCFA01002866">
    <property type="protein sequence ID" value="CDW98140.1"/>
    <property type="molecule type" value="Genomic_DNA"/>
</dbReference>
<sequence>MGKRGTPRASCDPCRLKKVKCDKDQRNAEGISICSFCVSRGFKCVITQDTRTPADTYGNDTQQSVDSASSAAANAPRKKRKKSDAAQGASTNRGASGPNANSNSQTDDSFMTPGPATEPDVLDVRGLTRSILDDAVSSHFRTTYWCNPAVDPRHFHPRYRRYLSELDGVASSSTSYDLFPPADIIILAVACVGVVQLGYTSNRFDLQARIYKRLEKLVSQACTKQITVALDVMEAILLTFDVPARNKSVEEATTSSLDAGFVHPMSHTKMIRLLTYHGFNRSKEDPVVKAQRRKNRIPEQGPVDQVNDQRMPLVLAVAATNDIIRSFDLFERHQLLQEDIDPDAMMADLDGPIGNQWAWQLSVMASVLRTNNLTICAAKSRRLGIPPSAILDVLDQLERFDRQMPEALRWKPLSAGSNQCSLEELIPYGSSNEDIISILVRKAFLYLLLWSQYQCIHAMIRAHGLQRPAHGSRLEGSLYLRARQRIDSLLLTAFDRISEIAPQLAAISVPPSSASVNLLDYSSIAFRSSIKRGVYYALEMARQTFRAGLHELTADLLLKAGKKIYAFSTYQCHPDTQVEAARMSKSQLSLYSEFGLIAGLGPTNEAKLKQERSRFSSVFEPAAAFQESAATFVSDITELPWNGGDGGSGAGVPAAMSSAASWSTSGTDDLTAFGGSMNEFLQGLPIVNAASASSHAASFVPRTPASAAAAASPFDINAFFDTQIDSGSIPNGRNTPSQL</sequence>
<evidence type="ECO:0000256" key="2">
    <source>
        <dbReference type="ARBA" id="ARBA00023242"/>
    </source>
</evidence>
<dbReference type="InterPro" id="IPR050613">
    <property type="entry name" value="Sec_Metabolite_Reg"/>
</dbReference>
<dbReference type="PROSITE" id="PS00463">
    <property type="entry name" value="ZN2_CY6_FUNGAL_1"/>
    <property type="match status" value="1"/>
</dbReference>
<feature type="region of interest" description="Disordered" evidence="3">
    <location>
        <begin position="51"/>
        <end position="121"/>
    </location>
</feature>
<dbReference type="Proteomes" id="UP000242770">
    <property type="component" value="Unassembled WGS sequence"/>
</dbReference>
<dbReference type="PANTHER" id="PTHR31001">
    <property type="entry name" value="UNCHARACTERIZED TRANSCRIPTIONAL REGULATORY PROTEIN"/>
    <property type="match status" value="1"/>
</dbReference>
<name>A0A0F7SB83_9BASI</name>
<keyword evidence="2" id="KW-0539">Nucleus</keyword>
<dbReference type="SUPFAM" id="SSF57701">
    <property type="entry name" value="Zn2/Cys6 DNA-binding domain"/>
    <property type="match status" value="1"/>
</dbReference>
<dbReference type="AlphaFoldDB" id="A0A0F7SB83"/>
<accession>A0A0F7SB83</accession>
<dbReference type="STRING" id="49012.A0A0F7SB83"/>
<evidence type="ECO:0000259" key="4">
    <source>
        <dbReference type="PROSITE" id="PS50048"/>
    </source>
</evidence>
<dbReference type="OrthoDB" id="6486656at2759"/>
<protein>
    <recommendedName>
        <fullName evidence="4">Zn(2)-C6 fungal-type domain-containing protein</fullName>
    </recommendedName>
</protein>
<reference evidence="7" key="3">
    <citation type="submission" date="2014-06" db="EMBL/GenBank/DDBJ databases">
        <authorList>
            <person name="Berkman P.J."/>
        </authorList>
    </citation>
    <scope>NUCLEOTIDE SEQUENCE [LARGE SCALE GENOMIC DNA]</scope>
</reference>
<dbReference type="GO" id="GO:0005634">
    <property type="term" value="C:nucleus"/>
    <property type="evidence" value="ECO:0007669"/>
    <property type="project" value="UniProtKB-SubCell"/>
</dbReference>
<dbReference type="PROSITE" id="PS50048">
    <property type="entry name" value="ZN2_CY6_FUNGAL_2"/>
    <property type="match status" value="1"/>
</dbReference>
<feature type="domain" description="Zn(2)-C6 fungal-type" evidence="4">
    <location>
        <begin position="10"/>
        <end position="46"/>
    </location>
</feature>
<dbReference type="GO" id="GO:0008270">
    <property type="term" value="F:zinc ion binding"/>
    <property type="evidence" value="ECO:0007669"/>
    <property type="project" value="InterPro"/>
</dbReference>
<dbReference type="Pfam" id="PF00172">
    <property type="entry name" value="Zn_clus"/>
    <property type="match status" value="1"/>
</dbReference>
<dbReference type="InterPro" id="IPR036864">
    <property type="entry name" value="Zn2-C6_fun-type_DNA-bd_sf"/>
</dbReference>
<dbReference type="CDD" id="cd00067">
    <property type="entry name" value="GAL4"/>
    <property type="match status" value="1"/>
</dbReference>
<dbReference type="GO" id="GO:0000981">
    <property type="term" value="F:DNA-binding transcription factor activity, RNA polymerase II-specific"/>
    <property type="evidence" value="ECO:0007669"/>
    <property type="project" value="InterPro"/>
</dbReference>
<evidence type="ECO:0000313" key="6">
    <source>
        <dbReference type="EMBL" id="CDW98140.1"/>
    </source>
</evidence>
<keyword evidence="7" id="KW-1185">Reference proteome</keyword>
<reference evidence="6" key="2">
    <citation type="submission" date="2014-06" db="EMBL/GenBank/DDBJ databases">
        <authorList>
            <person name="Berkman J.Paul."/>
        </authorList>
    </citation>
    <scope>NUCLEOTIDE SEQUENCE [LARGE SCALE GENOMIC DNA]</scope>
</reference>
<gene>
    <name evidence="6" type="primary">SSCI48190.1</name>
    <name evidence="5" type="ORF">SPSC_03139</name>
</gene>
<dbReference type="InterPro" id="IPR001138">
    <property type="entry name" value="Zn2Cys6_DnaBD"/>
</dbReference>
<evidence type="ECO:0000256" key="1">
    <source>
        <dbReference type="ARBA" id="ARBA00004123"/>
    </source>
</evidence>
<evidence type="ECO:0000313" key="7">
    <source>
        <dbReference type="Proteomes" id="UP000242770"/>
    </source>
</evidence>
<dbReference type="SMART" id="SM00066">
    <property type="entry name" value="GAL4"/>
    <property type="match status" value="1"/>
</dbReference>
<evidence type="ECO:0000313" key="5">
    <source>
        <dbReference type="EMBL" id="CDS82320.1"/>
    </source>
</evidence>
<comment type="subcellular location">
    <subcellularLocation>
        <location evidence="1">Nucleus</location>
    </subcellularLocation>
</comment>
<feature type="compositionally biased region" description="Polar residues" evidence="3">
    <location>
        <begin position="51"/>
        <end position="66"/>
    </location>
</feature>
<evidence type="ECO:0000256" key="3">
    <source>
        <dbReference type="SAM" id="MobiDB-lite"/>
    </source>
</evidence>
<dbReference type="EMBL" id="LK056665">
    <property type="protein sequence ID" value="CDS82320.1"/>
    <property type="molecule type" value="Genomic_DNA"/>
</dbReference>